<feature type="region of interest" description="Disordered" evidence="5">
    <location>
        <begin position="794"/>
        <end position="815"/>
    </location>
</feature>
<feature type="domain" description="SoHo" evidence="7">
    <location>
        <begin position="276"/>
        <end position="338"/>
    </location>
</feature>
<gene>
    <name evidence="8" type="primary">Sorbs1</name>
    <name evidence="8" type="ORF">NPIL_638533</name>
</gene>
<dbReference type="PANTHER" id="PTHR14167:SF116">
    <property type="entry name" value="CAP, ISOFORM AC"/>
    <property type="match status" value="1"/>
</dbReference>
<dbReference type="Gene3D" id="2.30.30.40">
    <property type="entry name" value="SH3 Domains"/>
    <property type="match status" value="3"/>
</dbReference>
<evidence type="ECO:0000313" key="8">
    <source>
        <dbReference type="EMBL" id="GFS83135.1"/>
    </source>
</evidence>
<dbReference type="InterPro" id="IPR050384">
    <property type="entry name" value="Endophilin_SH3RF"/>
</dbReference>
<feature type="compositionally biased region" description="Polar residues" evidence="5">
    <location>
        <begin position="131"/>
        <end position="142"/>
    </location>
</feature>
<evidence type="ECO:0000256" key="4">
    <source>
        <dbReference type="PROSITE-ProRule" id="PRU00192"/>
    </source>
</evidence>
<evidence type="ECO:0000259" key="7">
    <source>
        <dbReference type="PROSITE" id="PS50831"/>
    </source>
</evidence>
<evidence type="ECO:0000313" key="9">
    <source>
        <dbReference type="Proteomes" id="UP000887013"/>
    </source>
</evidence>
<evidence type="ECO:0000256" key="5">
    <source>
        <dbReference type="SAM" id="MobiDB-lite"/>
    </source>
</evidence>
<organism evidence="8 9">
    <name type="scientific">Nephila pilipes</name>
    <name type="common">Giant wood spider</name>
    <name type="synonym">Nephila maculata</name>
    <dbReference type="NCBI Taxonomy" id="299642"/>
    <lineage>
        <taxon>Eukaryota</taxon>
        <taxon>Metazoa</taxon>
        <taxon>Ecdysozoa</taxon>
        <taxon>Arthropoda</taxon>
        <taxon>Chelicerata</taxon>
        <taxon>Arachnida</taxon>
        <taxon>Araneae</taxon>
        <taxon>Araneomorphae</taxon>
        <taxon>Entelegynae</taxon>
        <taxon>Araneoidea</taxon>
        <taxon>Nephilidae</taxon>
        <taxon>Nephila</taxon>
    </lineage>
</organism>
<protein>
    <submittedName>
        <fullName evidence="8">Sorbin and SH3 domain-containing protein 1</fullName>
    </submittedName>
</protein>
<keyword evidence="9" id="KW-1185">Reference proteome</keyword>
<feature type="domain" description="SH3" evidence="6">
    <location>
        <begin position="1863"/>
        <end position="1922"/>
    </location>
</feature>
<dbReference type="EMBL" id="BMAW01098118">
    <property type="protein sequence ID" value="GFS83135.1"/>
    <property type="molecule type" value="Genomic_DNA"/>
</dbReference>
<dbReference type="PROSITE" id="PS50831">
    <property type="entry name" value="SOHO"/>
    <property type="match status" value="1"/>
</dbReference>
<accession>A0A8X6MXM6</accession>
<name>A0A8X6MXM6_NEPPI</name>
<keyword evidence="3" id="KW-0965">Cell junction</keyword>
<feature type="domain" description="SH3" evidence="6">
    <location>
        <begin position="2062"/>
        <end position="2124"/>
    </location>
</feature>
<dbReference type="CDD" id="cd11781">
    <property type="entry name" value="SH3_Sorbs_1"/>
    <property type="match status" value="1"/>
</dbReference>
<feature type="domain" description="SH3" evidence="6">
    <location>
        <begin position="1932"/>
        <end position="1991"/>
    </location>
</feature>
<feature type="region of interest" description="Disordered" evidence="5">
    <location>
        <begin position="489"/>
        <end position="517"/>
    </location>
</feature>
<evidence type="ECO:0000259" key="6">
    <source>
        <dbReference type="PROSITE" id="PS50002"/>
    </source>
</evidence>
<feature type="compositionally biased region" description="Polar residues" evidence="5">
    <location>
        <begin position="503"/>
        <end position="512"/>
    </location>
</feature>
<feature type="compositionally biased region" description="Basic and acidic residues" evidence="5">
    <location>
        <begin position="95"/>
        <end position="109"/>
    </location>
</feature>
<comment type="subcellular location">
    <subcellularLocation>
        <location evidence="1">Cell junction</location>
    </subcellularLocation>
</comment>
<dbReference type="PANTHER" id="PTHR14167">
    <property type="entry name" value="SH3 DOMAIN-CONTAINING"/>
    <property type="match status" value="1"/>
</dbReference>
<evidence type="ECO:0000256" key="2">
    <source>
        <dbReference type="ARBA" id="ARBA00022443"/>
    </source>
</evidence>
<comment type="caution">
    <text evidence="8">The sequence shown here is derived from an EMBL/GenBank/DDBJ whole genome shotgun (WGS) entry which is preliminary data.</text>
</comment>
<feature type="region of interest" description="Disordered" evidence="5">
    <location>
        <begin position="78"/>
        <end position="212"/>
    </location>
</feature>
<evidence type="ECO:0000256" key="1">
    <source>
        <dbReference type="ARBA" id="ARBA00004282"/>
    </source>
</evidence>
<feature type="compositionally biased region" description="Low complexity" evidence="5">
    <location>
        <begin position="803"/>
        <end position="814"/>
    </location>
</feature>
<dbReference type="InterPro" id="IPR036028">
    <property type="entry name" value="SH3-like_dom_sf"/>
</dbReference>
<reference evidence="8" key="1">
    <citation type="submission" date="2020-08" db="EMBL/GenBank/DDBJ databases">
        <title>Multicomponent nature underlies the extraordinary mechanical properties of spider dragline silk.</title>
        <authorList>
            <person name="Kono N."/>
            <person name="Nakamura H."/>
            <person name="Mori M."/>
            <person name="Yoshida Y."/>
            <person name="Ohtoshi R."/>
            <person name="Malay A.D."/>
            <person name="Moran D.A.P."/>
            <person name="Tomita M."/>
            <person name="Numata K."/>
            <person name="Arakawa K."/>
        </authorList>
    </citation>
    <scope>NUCLEOTIDE SEQUENCE</scope>
</reference>
<dbReference type="SMART" id="SM00459">
    <property type="entry name" value="Sorb"/>
    <property type="match status" value="1"/>
</dbReference>
<dbReference type="Pfam" id="PF00018">
    <property type="entry name" value="SH3_1"/>
    <property type="match status" value="2"/>
</dbReference>
<sequence>MSSLNSKKCFEMQTRANPQYLLLDSHESERVGSWSTDSTSTGSTTILVSSLNSDDTSASDGVWSPSSKRANLHLNCNLQAQNEAPPRPVSPPKGFENKMEKDEKEDEKSPVWQPFGAPYDGPQFRPIKLGLTQSKMTATLSHNEVPKEKETNSTEVTQPESPCTDKEKTAASPSAGKKTISPEPPSTSNAPTIFTKTGWGSHLPPSQSPTITLLQKAREGQIPKGAVYIEEKSESAPIPKNAVLIDQKVTVEGDKVHTDSYYAVPTVSTESTTHNIKAPPKYDGIGPTEYGIPVGLRTGVKEEYASDWYKTMYKSLHRAKFPNDATKTVHLGGYMSEPEYERKDKLKSKYATDYRRKPEKSVSYSTETSSSVKSNEVTDYIVRHEPQREVYRVEPRSIAEYEPGKSSLAEKEFQKFWSDFWDSMDDLHEHLGSSPKPQQGLNRRWPNVLLSDGYESDSTLIRKTGRNPEVDPDQQKAWYKEIQKGGEIPLTGLRKSAPEKPAESSNYRSSLNFRDPGTKPPCYNHKHLPNTPPTRSTTYTFHASPLSQTPESNSSNCDIMNVKRVTPTPPKRHSSTHRVSVLAPYINKKSRDASCSVHKLRSFTVPKSSQCSQEDSCSISWTTGFNSERHKEFHPRNDVEKHNLHHSSNDYLLKLPHRNEPWLYKFSDPNKGSCCRKASSFTNSPVSYNLQRNKSTSLDSRPYRSLTSTPTKTQKNYADYAECVKYRYRNNFPPFWPNDCPHRQSKFADAFEIEKILAECYGDAFCLLKSQNTSSEDGSCTESDHWTMIKQQSTPFSYSPNCRSNSSQNSESRSPLMLNRTLSDEGKIQTNHVDTPPVKFDSLSSTVKDSLKSNLNCSQMGTVDNSCLTTDTITNLKKIPSGNVVSNIVKKFTDASCDSVSDSNNERNMKPVTKPASFQWPEQASFPRMITILPPVIHVLSASHAELKPQIVHSTPQNGQKLNCSYDMKPLQLYLKKYGQLLPLGGRKVKHKLSVEMILKDSLKERSENRDILNSTISRQQYESLNYSLLLSNNKYSKAVNLSNSHNRISNFRESSNKTPGSINIVHSSSENSASCYSSCGLKKLNPNNLSHIKARSNSNLSLNSQNAVIYHEYITSMLNSASKSRSFARLKNFYSSLGNISQAKSNKVHQYEINTMNISWGKVSYYQRWNQNLDRSLKVRHSSVEDLRQIFQKPQNKMDSKCCKTTFEMSFQYKRLLYTVSVSNLVERYNKIECFKQVKLPSKFFKTTLCYSQQDKIENHELFCSKMQRKIASPFGYGLPHWQSGSFPMEKSCNKINHISNTAGISSLSNDFETSNSSNYNSNVSLASHDVQSKVRFFEDATRKKSQICAKETPTHFIRKSNLARNSSCFDLRQVDDSCSTSSYSKLFSPNYLPERAMSCLDLSSMSMDSSTIDQSMDYYDRASSSVSFLSSEYTTASNDVTHHGIRTGTVSRIRNKLENSIEMSSRSVSSANSKSRYCSVPDNLQGFASNSLTYQNRCRNLSGRSTLPLSRAKSGSVQNLIHKFEPVHEKTNDYSKISVTHKFQRNVKCDNSFLFQSSVGKESWQPRISRSSTNINIIGTNETIIPESFLNMNVIESKLLDKLNLQEISNDCWRSVIQQSMKKRIQSLISRYESREHYQNPYLKVNNGYYLSLNSSNRAGTKNNVPNLRTNQKSIVTLSCPSASICKQDRTLPSTPTLANGGCYKDKPVSACCNQASVLQLANSPLKVNKYNLPRVQNSSPKPYVKRIPNNKTQTDYRTASSHQYQESEVNIHYRSPIRHLEKEYIDEDELRKIQEDAMRKLYEEERRKKHQQELAEIEMRRHSDFFTPSQKSPIPLNRYDNPFESSYISLTPHGFQRGPAPKTMARALYPFTSQTTRELSLNKGDIVYINKQIDKNWYEGEHHGLVGIFPVSYVEIIPNEKANLQPRKAQEGEALVKYNFRAQSPAELSLFKGEKVVLVRKLDHNWFEGRLGAKKGIFPISYVEVLQEPGEHTGTRTISPKPPASPVFSAIISGSPPKSHEGPTFNTGLRPLQNKPPLQLDKIEVRSPLTQSLHIDTYNEPIPYRSLYAYIPQNEDELELKEGDTVYVMEKCDDEDLITLTLDVKFRMSFYLVSSRASNLYCSLLQSGLEGGKVLLQNQKNTCTDIMLHSLTHFEKNKTFFKKLNTDNICKNHVFEGEKKRPLVRYRFQKTFGQCSSL</sequence>
<evidence type="ECO:0000256" key="3">
    <source>
        <dbReference type="ARBA" id="ARBA00022949"/>
    </source>
</evidence>
<dbReference type="Proteomes" id="UP000887013">
    <property type="component" value="Unassembled WGS sequence"/>
</dbReference>
<dbReference type="SMART" id="SM00326">
    <property type="entry name" value="SH3"/>
    <property type="match status" value="3"/>
</dbReference>
<keyword evidence="2 4" id="KW-0728">SH3 domain</keyword>
<dbReference type="SUPFAM" id="SSF50044">
    <property type="entry name" value="SH3-domain"/>
    <property type="match status" value="3"/>
</dbReference>
<dbReference type="GO" id="GO:0070161">
    <property type="term" value="C:anchoring junction"/>
    <property type="evidence" value="ECO:0007669"/>
    <property type="project" value="UniProtKB-SubCell"/>
</dbReference>
<proteinExistence type="predicted"/>
<feature type="compositionally biased region" description="Polar residues" evidence="5">
    <location>
        <begin position="186"/>
        <end position="195"/>
    </location>
</feature>
<dbReference type="InterPro" id="IPR001452">
    <property type="entry name" value="SH3_domain"/>
</dbReference>
<dbReference type="InterPro" id="IPR003127">
    <property type="entry name" value="SoHo_dom"/>
</dbReference>
<dbReference type="OrthoDB" id="19092at2759"/>
<dbReference type="PROSITE" id="PS50002">
    <property type="entry name" value="SH3"/>
    <property type="match status" value="3"/>
</dbReference>